<keyword evidence="1" id="KW-0472">Membrane</keyword>
<dbReference type="RefSeq" id="WP_244754845.1">
    <property type="nucleotide sequence ID" value="NZ_CP095074.1"/>
</dbReference>
<feature type="transmembrane region" description="Helical" evidence="1">
    <location>
        <begin position="29"/>
        <end position="58"/>
    </location>
</feature>
<organism evidence="2 3">
    <name type="scientific">Halobacillus shinanisalinarum</name>
    <dbReference type="NCBI Taxonomy" id="2932258"/>
    <lineage>
        <taxon>Bacteria</taxon>
        <taxon>Bacillati</taxon>
        <taxon>Bacillota</taxon>
        <taxon>Bacilli</taxon>
        <taxon>Bacillales</taxon>
        <taxon>Bacillaceae</taxon>
        <taxon>Halobacillus</taxon>
    </lineage>
</organism>
<dbReference type="InterPro" id="IPR020017">
    <property type="entry name" value="XapX_domain"/>
</dbReference>
<protein>
    <submittedName>
        <fullName evidence="2">XapX domain-containing protein</fullName>
    </submittedName>
</protein>
<dbReference type="EMBL" id="CP095074">
    <property type="protein sequence ID" value="UOQ94990.1"/>
    <property type="molecule type" value="Genomic_DNA"/>
</dbReference>
<sequence>MKEVFLALLTGFIVGIIFAGFKLPIPAPPALAGVAGIVGIYLGFRFVAWVGPMVLTIFK</sequence>
<accession>A0ABY4H3G5</accession>
<proteinExistence type="predicted"/>
<dbReference type="Proteomes" id="UP000831880">
    <property type="component" value="Chromosome"/>
</dbReference>
<evidence type="ECO:0000313" key="2">
    <source>
        <dbReference type="EMBL" id="UOQ94990.1"/>
    </source>
</evidence>
<evidence type="ECO:0000313" key="3">
    <source>
        <dbReference type="Proteomes" id="UP000831880"/>
    </source>
</evidence>
<evidence type="ECO:0000256" key="1">
    <source>
        <dbReference type="SAM" id="Phobius"/>
    </source>
</evidence>
<gene>
    <name evidence="2" type="ORF">MUO14_08715</name>
</gene>
<name>A0ABY4H3G5_9BACI</name>
<keyword evidence="3" id="KW-1185">Reference proteome</keyword>
<dbReference type="NCBIfam" id="TIGR03510">
    <property type="entry name" value="XapX"/>
    <property type="match status" value="1"/>
</dbReference>
<reference evidence="2 3" key="1">
    <citation type="submission" date="2022-04" db="EMBL/GenBank/DDBJ databases">
        <title>Halobacillus sp. isolated from saltern.</title>
        <authorList>
            <person name="Won M."/>
            <person name="Lee C.-M."/>
            <person name="Woen H.-Y."/>
            <person name="Kwon S.-W."/>
        </authorList>
    </citation>
    <scope>NUCLEOTIDE SEQUENCE [LARGE SCALE GENOMIC DNA]</scope>
    <source>
        <strain evidence="2 3">SSTM10-2</strain>
    </source>
</reference>
<keyword evidence="1" id="KW-0812">Transmembrane</keyword>
<keyword evidence="1" id="KW-1133">Transmembrane helix</keyword>